<feature type="non-terminal residue" evidence="1">
    <location>
        <position position="1"/>
    </location>
</feature>
<name>A0A1J6J045_NICAT</name>
<organism evidence="1 2">
    <name type="scientific">Nicotiana attenuata</name>
    <name type="common">Coyote tobacco</name>
    <dbReference type="NCBI Taxonomy" id="49451"/>
    <lineage>
        <taxon>Eukaryota</taxon>
        <taxon>Viridiplantae</taxon>
        <taxon>Streptophyta</taxon>
        <taxon>Embryophyta</taxon>
        <taxon>Tracheophyta</taxon>
        <taxon>Spermatophyta</taxon>
        <taxon>Magnoliopsida</taxon>
        <taxon>eudicotyledons</taxon>
        <taxon>Gunneridae</taxon>
        <taxon>Pentapetalae</taxon>
        <taxon>asterids</taxon>
        <taxon>lamiids</taxon>
        <taxon>Solanales</taxon>
        <taxon>Solanaceae</taxon>
        <taxon>Nicotianoideae</taxon>
        <taxon>Nicotianeae</taxon>
        <taxon>Nicotiana</taxon>
    </lineage>
</organism>
<dbReference type="STRING" id="49451.A0A1J6J045"/>
<keyword evidence="2" id="KW-1185">Reference proteome</keyword>
<evidence type="ECO:0008006" key="3">
    <source>
        <dbReference type="Google" id="ProtNLM"/>
    </source>
</evidence>
<sequence length="104" mass="12146">CVFCARSVETFDHLFFDCPKTSIVWDKILSWLGVIRKIGCLQDEIEWISSIAKRKNGKADITTATFAMVVYSIWRERKSIRFNKGRYVVYVICKEISLHMHIQG</sequence>
<evidence type="ECO:0000313" key="1">
    <source>
        <dbReference type="EMBL" id="OIT00681.1"/>
    </source>
</evidence>
<gene>
    <name evidence="1" type="ORF">A4A49_59977</name>
</gene>
<reference evidence="1" key="1">
    <citation type="submission" date="2016-11" db="EMBL/GenBank/DDBJ databases">
        <title>The genome of Nicotiana attenuata.</title>
        <authorList>
            <person name="Xu S."/>
            <person name="Brockmoeller T."/>
            <person name="Gaquerel E."/>
            <person name="Navarro A."/>
            <person name="Kuhl H."/>
            <person name="Gase K."/>
            <person name="Ling Z."/>
            <person name="Zhou W."/>
            <person name="Kreitzer C."/>
            <person name="Stanke M."/>
            <person name="Tang H."/>
            <person name="Lyons E."/>
            <person name="Pandey P."/>
            <person name="Pandey S.P."/>
            <person name="Timmermann B."/>
            <person name="Baldwin I.T."/>
        </authorList>
    </citation>
    <scope>NUCLEOTIDE SEQUENCE [LARGE SCALE GENOMIC DNA]</scope>
    <source>
        <strain evidence="1">UT</strain>
    </source>
</reference>
<dbReference type="AlphaFoldDB" id="A0A1J6J045"/>
<proteinExistence type="predicted"/>
<dbReference type="Gramene" id="OIT00681">
    <property type="protein sequence ID" value="OIT00681"/>
    <property type="gene ID" value="A4A49_59977"/>
</dbReference>
<feature type="non-terminal residue" evidence="1">
    <location>
        <position position="104"/>
    </location>
</feature>
<comment type="caution">
    <text evidence="1">The sequence shown here is derived from an EMBL/GenBank/DDBJ whole genome shotgun (WGS) entry which is preliminary data.</text>
</comment>
<protein>
    <recommendedName>
        <fullName evidence="3">Reverse transcriptase zinc-binding domain-containing protein</fullName>
    </recommendedName>
</protein>
<accession>A0A1J6J045</accession>
<dbReference type="EMBL" id="MJEQ01037189">
    <property type="protein sequence ID" value="OIT00681.1"/>
    <property type="molecule type" value="Genomic_DNA"/>
</dbReference>
<dbReference type="Proteomes" id="UP000187609">
    <property type="component" value="Unassembled WGS sequence"/>
</dbReference>
<evidence type="ECO:0000313" key="2">
    <source>
        <dbReference type="Proteomes" id="UP000187609"/>
    </source>
</evidence>